<reference evidence="4" key="1">
    <citation type="journal article" date="2019" name="Gigascience">
        <title>De novo genome assembly of the endangered Acer yangbiense, a plant species with extremely small populations endemic to Yunnan Province, China.</title>
        <authorList>
            <person name="Yang J."/>
            <person name="Wariss H.M."/>
            <person name="Tao L."/>
            <person name="Zhang R."/>
            <person name="Yun Q."/>
            <person name="Hollingsworth P."/>
            <person name="Dao Z."/>
            <person name="Luo G."/>
            <person name="Guo H."/>
            <person name="Ma Y."/>
            <person name="Sun W."/>
        </authorList>
    </citation>
    <scope>NUCLEOTIDE SEQUENCE [LARGE SCALE GENOMIC DNA]</scope>
    <source>
        <strain evidence="4">cv. Malutang</strain>
    </source>
</reference>
<gene>
    <name evidence="3" type="ORF">EZV62_019339</name>
</gene>
<sequence length="434" mass="48736">MQFLMGLNESYATTQGSILMISPLPDTRKVHALVLQQERQTDMVARRESMGYAAMQTSRNSPESGQSHEKDRSTATGKVKKTYFHYGKDYHTADRCYFLHGFPPGHKLYGKDVKPRGKKSTNSLATSNEEMPKTKQFTAKEYDQIMTLLRKETGTLNPLSIPQGFRRQGEPLICRLHKSLYGLKQASQSWFHKFLTAINKFGFQQSRADYSLFTKVCGDSFTAILLYVDDMIITRNDPKAINDVKTFLGSCFKLKDLGVLKYFLRVEIARSQLSISINQRKYTLDILQEAGLLGSKPAKFPMEQSLKLTSTDALIADRGKELEIAVGEWKSLITHGYACFIAESCSLESKKEEKESQRVNGGEAEASAASVYEPLLPAEEPSRPPPLTLPQGFLPPPCLDDFPVTGGPEAADLANCRVHGRHWHHRVKTRALFS</sequence>
<feature type="domain" description="Reverse transcriptase Ty1/copia-type" evidence="2">
    <location>
        <begin position="162"/>
        <end position="303"/>
    </location>
</feature>
<name>A0A5C7HA36_9ROSI</name>
<feature type="compositionally biased region" description="Polar residues" evidence="1">
    <location>
        <begin position="55"/>
        <end position="65"/>
    </location>
</feature>
<comment type="caution">
    <text evidence="3">The sequence shown here is derived from an EMBL/GenBank/DDBJ whole genome shotgun (WGS) entry which is preliminary data.</text>
</comment>
<evidence type="ECO:0000313" key="4">
    <source>
        <dbReference type="Proteomes" id="UP000323000"/>
    </source>
</evidence>
<dbReference type="PANTHER" id="PTHR34222:SF99">
    <property type="entry name" value="PROTEIN, PUTATIVE-RELATED"/>
    <property type="match status" value="1"/>
</dbReference>
<dbReference type="Proteomes" id="UP000323000">
    <property type="component" value="Chromosome 9"/>
</dbReference>
<accession>A0A5C7HA36</accession>
<evidence type="ECO:0000256" key="1">
    <source>
        <dbReference type="SAM" id="MobiDB-lite"/>
    </source>
</evidence>
<dbReference type="AlphaFoldDB" id="A0A5C7HA36"/>
<dbReference type="EMBL" id="VAHF01000009">
    <property type="protein sequence ID" value="TXG54083.1"/>
    <property type="molecule type" value="Genomic_DNA"/>
</dbReference>
<feature type="region of interest" description="Disordered" evidence="1">
    <location>
        <begin position="55"/>
        <end position="76"/>
    </location>
</feature>
<feature type="region of interest" description="Disordered" evidence="1">
    <location>
        <begin position="110"/>
        <end position="131"/>
    </location>
</feature>
<protein>
    <recommendedName>
        <fullName evidence="2">Reverse transcriptase Ty1/copia-type domain-containing protein</fullName>
    </recommendedName>
</protein>
<keyword evidence="4" id="KW-1185">Reference proteome</keyword>
<evidence type="ECO:0000259" key="2">
    <source>
        <dbReference type="Pfam" id="PF07727"/>
    </source>
</evidence>
<dbReference type="PANTHER" id="PTHR34222">
    <property type="entry name" value="GAG_PRE-INTEGRS DOMAIN-CONTAINING PROTEIN"/>
    <property type="match status" value="1"/>
</dbReference>
<evidence type="ECO:0000313" key="3">
    <source>
        <dbReference type="EMBL" id="TXG54083.1"/>
    </source>
</evidence>
<proteinExistence type="predicted"/>
<feature type="compositionally biased region" description="Polar residues" evidence="1">
    <location>
        <begin position="120"/>
        <end position="129"/>
    </location>
</feature>
<dbReference type="Pfam" id="PF07727">
    <property type="entry name" value="RVT_2"/>
    <property type="match status" value="1"/>
</dbReference>
<dbReference type="InterPro" id="IPR013103">
    <property type="entry name" value="RVT_2"/>
</dbReference>
<dbReference type="OrthoDB" id="1728696at2759"/>
<organism evidence="3 4">
    <name type="scientific">Acer yangbiense</name>
    <dbReference type="NCBI Taxonomy" id="1000413"/>
    <lineage>
        <taxon>Eukaryota</taxon>
        <taxon>Viridiplantae</taxon>
        <taxon>Streptophyta</taxon>
        <taxon>Embryophyta</taxon>
        <taxon>Tracheophyta</taxon>
        <taxon>Spermatophyta</taxon>
        <taxon>Magnoliopsida</taxon>
        <taxon>eudicotyledons</taxon>
        <taxon>Gunneridae</taxon>
        <taxon>Pentapetalae</taxon>
        <taxon>rosids</taxon>
        <taxon>malvids</taxon>
        <taxon>Sapindales</taxon>
        <taxon>Sapindaceae</taxon>
        <taxon>Hippocastanoideae</taxon>
        <taxon>Acereae</taxon>
        <taxon>Acer</taxon>
    </lineage>
</organism>